<evidence type="ECO:0000259" key="2">
    <source>
        <dbReference type="Pfam" id="PF21028"/>
    </source>
</evidence>
<dbReference type="Pfam" id="PF21028">
    <property type="entry name" value="DUF1285_C"/>
    <property type="match status" value="1"/>
</dbReference>
<dbReference type="InterPro" id="IPR010707">
    <property type="entry name" value="DUF1285"/>
</dbReference>
<accession>A0ABS7VT02</accession>
<dbReference type="InterPro" id="IPR048342">
    <property type="entry name" value="DUF1285_C"/>
</dbReference>
<protein>
    <submittedName>
        <fullName evidence="3">DUF1285 domain-containing protein</fullName>
    </submittedName>
</protein>
<dbReference type="PIRSF" id="PIRSF029557">
    <property type="entry name" value="UCP029557"/>
    <property type="match status" value="1"/>
</dbReference>
<evidence type="ECO:0000313" key="3">
    <source>
        <dbReference type="EMBL" id="MBZ6078324.1"/>
    </source>
</evidence>
<dbReference type="Gene3D" id="2.30.270.10">
    <property type="entry name" value="duf1285 protein"/>
    <property type="match status" value="1"/>
</dbReference>
<dbReference type="EMBL" id="JAIRBM010000017">
    <property type="protein sequence ID" value="MBZ6078324.1"/>
    <property type="molecule type" value="Genomic_DNA"/>
</dbReference>
<keyword evidence="4" id="KW-1185">Reference proteome</keyword>
<dbReference type="RefSeq" id="WP_224315077.1">
    <property type="nucleotide sequence ID" value="NZ_JAIRBM010000017.1"/>
</dbReference>
<evidence type="ECO:0000313" key="4">
    <source>
        <dbReference type="Proteomes" id="UP000704176"/>
    </source>
</evidence>
<reference evidence="3 4" key="1">
    <citation type="submission" date="2021-09" db="EMBL/GenBank/DDBJ databases">
        <title>The complete genome sequence of a new microorganism.</title>
        <authorList>
            <person name="Zi Z."/>
        </authorList>
    </citation>
    <scope>NUCLEOTIDE SEQUENCE [LARGE SCALE GENOMIC DNA]</scope>
    <source>
        <strain evidence="3 4">WGZ8</strain>
    </source>
</reference>
<organism evidence="3 4">
    <name type="scientific">Microvirga puerhi</name>
    <dbReference type="NCBI Taxonomy" id="2876078"/>
    <lineage>
        <taxon>Bacteria</taxon>
        <taxon>Pseudomonadati</taxon>
        <taxon>Pseudomonadota</taxon>
        <taxon>Alphaproteobacteria</taxon>
        <taxon>Hyphomicrobiales</taxon>
        <taxon>Methylobacteriaceae</taxon>
        <taxon>Microvirga</taxon>
    </lineage>
</organism>
<dbReference type="Proteomes" id="UP000704176">
    <property type="component" value="Unassembled WGS sequence"/>
</dbReference>
<dbReference type="Pfam" id="PF06938">
    <property type="entry name" value="DUF1285_N"/>
    <property type="match status" value="1"/>
</dbReference>
<feature type="domain" description="DUF1285" evidence="2">
    <location>
        <begin position="96"/>
        <end position="189"/>
    </location>
</feature>
<proteinExistence type="predicted"/>
<comment type="caution">
    <text evidence="3">The sequence shown here is derived from an EMBL/GenBank/DDBJ whole genome shotgun (WGS) entry which is preliminary data.</text>
</comment>
<dbReference type="InterPro" id="IPR048341">
    <property type="entry name" value="DUF1285_N"/>
</dbReference>
<evidence type="ECO:0000259" key="1">
    <source>
        <dbReference type="Pfam" id="PF06938"/>
    </source>
</evidence>
<sequence length="196" mass="21747">MTEPVSTPDSALSRLAASLEANDKRKGPPPVERWNPAYCGEIDMRIAIDGSWHYMGTPINRPALVRLFSTVLRKDPERYVLVTPVERVGIIVEDVPFLAVEMVVEGKGEARQIAFRTNVDDLVQVGKDHPLRFEQDRSGGVKPYLRVRGDLWARVTRTLALDLVALGEERAIDGELQFGIAADGIFFPIAPAVEVK</sequence>
<name>A0ABS7VT02_9HYPH</name>
<dbReference type="InterPro" id="IPR023361">
    <property type="entry name" value="DUF1285_beta_roll_sf"/>
</dbReference>
<gene>
    <name evidence="3" type="ORF">K9B37_18875</name>
</gene>
<dbReference type="Gene3D" id="3.10.540.10">
    <property type="entry name" value="duf1285 like domain"/>
    <property type="match status" value="1"/>
</dbReference>
<feature type="domain" description="DUF1285" evidence="1">
    <location>
        <begin position="29"/>
        <end position="95"/>
    </location>
</feature>